<feature type="region of interest" description="Disordered" evidence="1">
    <location>
        <begin position="1"/>
        <end position="51"/>
    </location>
</feature>
<dbReference type="PANTHER" id="PTHR35275:SF1">
    <property type="entry name" value="OS07G0585900 PROTEIN"/>
    <property type="match status" value="1"/>
</dbReference>
<dbReference type="OMA" id="CCTSVWW"/>
<dbReference type="Gramene" id="CDP01277">
    <property type="protein sequence ID" value="CDP01277"/>
    <property type="gene ID" value="GSCOC_T00034865001"/>
</dbReference>
<evidence type="ECO:0008006" key="5">
    <source>
        <dbReference type="Google" id="ProtNLM"/>
    </source>
</evidence>
<evidence type="ECO:0000313" key="3">
    <source>
        <dbReference type="EMBL" id="CDP01277.1"/>
    </source>
</evidence>
<organism evidence="3 4">
    <name type="scientific">Coffea canephora</name>
    <name type="common">Robusta coffee</name>
    <dbReference type="NCBI Taxonomy" id="49390"/>
    <lineage>
        <taxon>Eukaryota</taxon>
        <taxon>Viridiplantae</taxon>
        <taxon>Streptophyta</taxon>
        <taxon>Embryophyta</taxon>
        <taxon>Tracheophyta</taxon>
        <taxon>Spermatophyta</taxon>
        <taxon>Magnoliopsida</taxon>
        <taxon>eudicotyledons</taxon>
        <taxon>Gunneridae</taxon>
        <taxon>Pentapetalae</taxon>
        <taxon>asterids</taxon>
        <taxon>lamiids</taxon>
        <taxon>Gentianales</taxon>
        <taxon>Rubiaceae</taxon>
        <taxon>Ixoroideae</taxon>
        <taxon>Gardenieae complex</taxon>
        <taxon>Bertiereae - Coffeeae clade</taxon>
        <taxon>Coffeeae</taxon>
        <taxon>Coffea</taxon>
    </lineage>
</organism>
<proteinExistence type="predicted"/>
<protein>
    <recommendedName>
        <fullName evidence="5">ZCF37</fullName>
    </recommendedName>
</protein>
<feature type="compositionally biased region" description="Low complexity" evidence="1">
    <location>
        <begin position="238"/>
        <end position="249"/>
    </location>
</feature>
<feature type="compositionally biased region" description="Basic and acidic residues" evidence="1">
    <location>
        <begin position="100"/>
        <end position="116"/>
    </location>
</feature>
<gene>
    <name evidence="3" type="ORF">GSCOC_T00034865001</name>
</gene>
<dbReference type="FunCoup" id="A0A068TZ14">
    <property type="interactions" value="124"/>
</dbReference>
<feature type="region of interest" description="Disordered" evidence="1">
    <location>
        <begin position="100"/>
        <end position="127"/>
    </location>
</feature>
<evidence type="ECO:0000256" key="2">
    <source>
        <dbReference type="SAM" id="Phobius"/>
    </source>
</evidence>
<dbReference type="AlphaFoldDB" id="A0A068TZ14"/>
<feature type="compositionally biased region" description="Low complexity" evidence="1">
    <location>
        <begin position="35"/>
        <end position="48"/>
    </location>
</feature>
<keyword evidence="4" id="KW-1185">Reference proteome</keyword>
<feature type="region of interest" description="Disordered" evidence="1">
    <location>
        <begin position="210"/>
        <end position="268"/>
    </location>
</feature>
<name>A0A068TZ14_COFCA</name>
<dbReference type="OrthoDB" id="1932497at2759"/>
<dbReference type="PhylomeDB" id="A0A068TZ14"/>
<sequence>MLPPLVCGSFSGQEDEDDIDELLGPCSTPKRSRKTSYSSRSRDSNNPYANRGLEKFSAVLAELEDKKQKIYTQKGSEDISFVRFVYSNSNDWRPIVVKARDRKQGNGNNHVKEKQMSRMNSLPSEDKHAIETSTVVKEVRQQQKEESSQRPAKKSIRWSLKLKNLRRPCWYMPVMMVLILLLLVMYGRSFAILCTSLGWYLVPMIKQRSSTSEETKKTKKDYVRRLSEKNMVNDKVASPKSSGPSSPKSVLSEPAEKPTGLHAHRKSW</sequence>
<keyword evidence="2" id="KW-0812">Transmembrane</keyword>
<dbReference type="EMBL" id="HG739090">
    <property type="protein sequence ID" value="CDP01277.1"/>
    <property type="molecule type" value="Genomic_DNA"/>
</dbReference>
<evidence type="ECO:0000313" key="4">
    <source>
        <dbReference type="Proteomes" id="UP000295252"/>
    </source>
</evidence>
<dbReference type="Proteomes" id="UP000295252">
    <property type="component" value="Chromosome II"/>
</dbReference>
<dbReference type="PANTHER" id="PTHR35275">
    <property type="entry name" value="ZCF37"/>
    <property type="match status" value="1"/>
</dbReference>
<dbReference type="InParanoid" id="A0A068TZ14"/>
<evidence type="ECO:0000256" key="1">
    <source>
        <dbReference type="SAM" id="MobiDB-lite"/>
    </source>
</evidence>
<feature type="transmembrane region" description="Helical" evidence="2">
    <location>
        <begin position="170"/>
        <end position="202"/>
    </location>
</feature>
<reference evidence="4" key="1">
    <citation type="journal article" date="2014" name="Science">
        <title>The coffee genome provides insight into the convergent evolution of caffeine biosynthesis.</title>
        <authorList>
            <person name="Denoeud F."/>
            <person name="Carretero-Paulet L."/>
            <person name="Dereeper A."/>
            <person name="Droc G."/>
            <person name="Guyot R."/>
            <person name="Pietrella M."/>
            <person name="Zheng C."/>
            <person name="Alberti A."/>
            <person name="Anthony F."/>
            <person name="Aprea G."/>
            <person name="Aury J.M."/>
            <person name="Bento P."/>
            <person name="Bernard M."/>
            <person name="Bocs S."/>
            <person name="Campa C."/>
            <person name="Cenci A."/>
            <person name="Combes M.C."/>
            <person name="Crouzillat D."/>
            <person name="Da Silva C."/>
            <person name="Daddiego L."/>
            <person name="De Bellis F."/>
            <person name="Dussert S."/>
            <person name="Garsmeur O."/>
            <person name="Gayraud T."/>
            <person name="Guignon V."/>
            <person name="Jahn K."/>
            <person name="Jamilloux V."/>
            <person name="Joet T."/>
            <person name="Labadie K."/>
            <person name="Lan T."/>
            <person name="Leclercq J."/>
            <person name="Lepelley M."/>
            <person name="Leroy T."/>
            <person name="Li L.T."/>
            <person name="Librado P."/>
            <person name="Lopez L."/>
            <person name="Munoz A."/>
            <person name="Noel B."/>
            <person name="Pallavicini A."/>
            <person name="Perrotta G."/>
            <person name="Poncet V."/>
            <person name="Pot D."/>
            <person name="Priyono X."/>
            <person name="Rigoreau M."/>
            <person name="Rouard M."/>
            <person name="Rozas J."/>
            <person name="Tranchant-Dubreuil C."/>
            <person name="VanBuren R."/>
            <person name="Zhang Q."/>
            <person name="Andrade A.C."/>
            <person name="Argout X."/>
            <person name="Bertrand B."/>
            <person name="de Kochko A."/>
            <person name="Graziosi G."/>
            <person name="Henry R.J."/>
            <person name="Jayarama X."/>
            <person name="Ming R."/>
            <person name="Nagai C."/>
            <person name="Rounsley S."/>
            <person name="Sankoff D."/>
            <person name="Giuliano G."/>
            <person name="Albert V.A."/>
            <person name="Wincker P."/>
            <person name="Lashermes P."/>
        </authorList>
    </citation>
    <scope>NUCLEOTIDE SEQUENCE [LARGE SCALE GENOMIC DNA]</scope>
    <source>
        <strain evidence="4">cv. DH200-94</strain>
    </source>
</reference>
<keyword evidence="2" id="KW-1133">Transmembrane helix</keyword>
<accession>A0A068TZ14</accession>
<feature type="compositionally biased region" description="Basic and acidic residues" evidence="1">
    <location>
        <begin position="211"/>
        <end position="232"/>
    </location>
</feature>
<dbReference type="InterPro" id="IPR045880">
    <property type="entry name" value="ZCF37"/>
</dbReference>
<keyword evidence="2" id="KW-0472">Membrane</keyword>
<dbReference type="STRING" id="49390.A0A068TZ14"/>